<keyword evidence="1" id="KW-0472">Membrane</keyword>
<feature type="transmembrane region" description="Helical" evidence="1">
    <location>
        <begin position="6"/>
        <end position="26"/>
    </location>
</feature>
<dbReference type="EMBL" id="FNWQ01000002">
    <property type="protein sequence ID" value="SEH31503.1"/>
    <property type="molecule type" value="Genomic_DNA"/>
</dbReference>
<protein>
    <submittedName>
        <fullName evidence="2">Uncharacterized protein</fullName>
    </submittedName>
</protein>
<reference evidence="2 3" key="1">
    <citation type="submission" date="2016-10" db="EMBL/GenBank/DDBJ databases">
        <authorList>
            <person name="de Groot N.N."/>
        </authorList>
    </citation>
    <scope>NUCLEOTIDE SEQUENCE [LARGE SCALE GENOMIC DNA]</scope>
    <source>
        <strain evidence="2 3">DSM 23031</strain>
    </source>
</reference>
<dbReference type="AlphaFoldDB" id="A0A1H6HC05"/>
<proteinExistence type="predicted"/>
<organism evidence="2 3">
    <name type="scientific">Chryseobacterium culicis</name>
    <dbReference type="NCBI Taxonomy" id="680127"/>
    <lineage>
        <taxon>Bacteria</taxon>
        <taxon>Pseudomonadati</taxon>
        <taxon>Bacteroidota</taxon>
        <taxon>Flavobacteriia</taxon>
        <taxon>Flavobacteriales</taxon>
        <taxon>Weeksellaceae</taxon>
        <taxon>Chryseobacterium group</taxon>
        <taxon>Chryseobacterium</taxon>
    </lineage>
</organism>
<dbReference type="Proteomes" id="UP000198561">
    <property type="component" value="Unassembled WGS sequence"/>
</dbReference>
<sequence>MKSSDITAILTTLISICALVVATLSYRRDRNKSNQDFLFQEKVLAYKELIFHVNFIFESFFDIMDEMLDHDGSVTKWEKFLNKESEYYDDLVADLYKSIFRALPMIPSDIYKELIKFGQDSTQFIDSAFDKNKDLTIEAHEKLDKNLRNIINLVRKDLNVDQLNISLSNRLK</sequence>
<evidence type="ECO:0000313" key="2">
    <source>
        <dbReference type="EMBL" id="SEH31503.1"/>
    </source>
</evidence>
<gene>
    <name evidence="2" type="ORF">SAMN05421593_1462</name>
</gene>
<name>A0A1H6HC05_CHRCI</name>
<evidence type="ECO:0000313" key="3">
    <source>
        <dbReference type="Proteomes" id="UP000198561"/>
    </source>
</evidence>
<dbReference type="STRING" id="680127.SAMN05421593_1462"/>
<keyword evidence="1" id="KW-1133">Transmembrane helix</keyword>
<dbReference type="RefSeq" id="WP_089690758.1">
    <property type="nucleotide sequence ID" value="NZ_FNWQ01000002.1"/>
</dbReference>
<evidence type="ECO:0000256" key="1">
    <source>
        <dbReference type="SAM" id="Phobius"/>
    </source>
</evidence>
<keyword evidence="1" id="KW-0812">Transmembrane</keyword>
<accession>A0A1H6HC05</accession>
<dbReference type="OrthoDB" id="1253616at2"/>